<dbReference type="Gene3D" id="1.25.40.10">
    <property type="entry name" value="Tetratricopeptide repeat domain"/>
    <property type="match status" value="1"/>
</dbReference>
<dbReference type="Pfam" id="PF13041">
    <property type="entry name" value="PPR_2"/>
    <property type="match status" value="1"/>
</dbReference>
<accession>A0A9N7RP68</accession>
<dbReference type="PANTHER" id="PTHR47941">
    <property type="entry name" value="PENTATRICOPEPTIDE REPEAT-CONTAINING PROTEIN 3, MITOCHONDRIAL"/>
    <property type="match status" value="1"/>
</dbReference>
<dbReference type="PROSITE" id="PS51375">
    <property type="entry name" value="PPR"/>
    <property type="match status" value="2"/>
</dbReference>
<name>A0A9N7RP68_STRHE</name>
<protein>
    <submittedName>
        <fullName evidence="4">Pentatricopeptide repeat-containing protein</fullName>
    </submittedName>
</protein>
<comment type="similarity">
    <text evidence="1">Belongs to the PPR family. P subfamily.</text>
</comment>
<feature type="repeat" description="PPR" evidence="3">
    <location>
        <begin position="19"/>
        <end position="53"/>
    </location>
</feature>
<evidence type="ECO:0000313" key="4">
    <source>
        <dbReference type="EMBL" id="CAA0839057.1"/>
    </source>
</evidence>
<evidence type="ECO:0000256" key="1">
    <source>
        <dbReference type="ARBA" id="ARBA00007626"/>
    </source>
</evidence>
<gene>
    <name evidence="4" type="ORF">SHERM_05628</name>
</gene>
<evidence type="ECO:0000256" key="2">
    <source>
        <dbReference type="ARBA" id="ARBA00022737"/>
    </source>
</evidence>
<dbReference type="AlphaFoldDB" id="A0A9N7RP68"/>
<evidence type="ECO:0000313" key="5">
    <source>
        <dbReference type="Proteomes" id="UP001153555"/>
    </source>
</evidence>
<dbReference type="Proteomes" id="UP001153555">
    <property type="component" value="Unassembled WGS sequence"/>
</dbReference>
<feature type="repeat" description="PPR" evidence="3">
    <location>
        <begin position="89"/>
        <end position="124"/>
    </location>
</feature>
<comment type="caution">
    <text evidence="4">The sequence shown here is derived from an EMBL/GenBank/DDBJ whole genome shotgun (WGS) entry which is preliminary data.</text>
</comment>
<dbReference type="OrthoDB" id="185373at2759"/>
<evidence type="ECO:0000256" key="3">
    <source>
        <dbReference type="PROSITE-ProRule" id="PRU00708"/>
    </source>
</evidence>
<dbReference type="InterPro" id="IPR002885">
    <property type="entry name" value="PPR_rpt"/>
</dbReference>
<sequence length="150" mass="16999">MDKAETVLVDSIRIGVLPDVVTYNTLITGYCEVSGFDKGYSVIHRMNEAGIAPDLITYYSLMASASRQHLLHCCHDMLEEMLDVGITPDLWSYNTLMYCYFKLGKPNEGYRIFHDIICQKNLVPCQATGNILIWGLCNYGFAYHALVLFI</sequence>
<proteinExistence type="inferred from homology"/>
<organism evidence="4 5">
    <name type="scientific">Striga hermonthica</name>
    <name type="common">Purple witchweed</name>
    <name type="synonym">Buchnera hermonthica</name>
    <dbReference type="NCBI Taxonomy" id="68872"/>
    <lineage>
        <taxon>Eukaryota</taxon>
        <taxon>Viridiplantae</taxon>
        <taxon>Streptophyta</taxon>
        <taxon>Embryophyta</taxon>
        <taxon>Tracheophyta</taxon>
        <taxon>Spermatophyta</taxon>
        <taxon>Magnoliopsida</taxon>
        <taxon>eudicotyledons</taxon>
        <taxon>Gunneridae</taxon>
        <taxon>Pentapetalae</taxon>
        <taxon>asterids</taxon>
        <taxon>lamiids</taxon>
        <taxon>Lamiales</taxon>
        <taxon>Orobanchaceae</taxon>
        <taxon>Buchnereae</taxon>
        <taxon>Striga</taxon>
    </lineage>
</organism>
<keyword evidence="2" id="KW-0677">Repeat</keyword>
<reference evidence="4" key="1">
    <citation type="submission" date="2019-12" db="EMBL/GenBank/DDBJ databases">
        <authorList>
            <person name="Scholes J."/>
        </authorList>
    </citation>
    <scope>NUCLEOTIDE SEQUENCE</scope>
</reference>
<dbReference type="InterPro" id="IPR011990">
    <property type="entry name" value="TPR-like_helical_dom_sf"/>
</dbReference>
<dbReference type="Pfam" id="PF01535">
    <property type="entry name" value="PPR"/>
    <property type="match status" value="1"/>
</dbReference>
<dbReference type="EMBL" id="CACSLK010031421">
    <property type="protein sequence ID" value="CAA0839057.1"/>
    <property type="molecule type" value="Genomic_DNA"/>
</dbReference>
<keyword evidence="5" id="KW-1185">Reference proteome</keyword>
<dbReference type="NCBIfam" id="TIGR00756">
    <property type="entry name" value="PPR"/>
    <property type="match status" value="3"/>
</dbReference>